<dbReference type="InterPro" id="IPR015943">
    <property type="entry name" value="WD40/YVTN_repeat-like_dom_sf"/>
</dbReference>
<sequence>MEYLSNMDIKAARRTERFGARAITCVYWQAGKCNRNPCSFLHRETPIPPNTGYCNGKSTYSHKCMKKPHSSANNKSSPKHNSKNVFIRKMGGGSLAGDYQKPSQSICRYWVNGNCVRGEHCRDLHSWFYGDGFSTLAKLREHKKVITGIALPAGSDKLYSGSTDGTIRTWDCHTGKCVNVVNLGAEVISMISEGPWIFIGLRNAIKAWNVQAALEFTLDGPKGRALSIVVGSETLFAGDEDGVISAWRGGSESISPFKLVASLNGHTSDVVCLAVGGKMLYSGSMDHSIKVWDMDTLDCKMTLSGHADTVTSLICWDSYLLSSSFDCTVKVWVATEEGSLKVTYTHREENGVLALCGMTDADAKPILFCSCLDNSVRLYELPSFSERGRLFARREVRSLEIGPGGLFFTGDGTGSVTVWKWLDEPKVSSS</sequence>
<comment type="caution">
    <text evidence="9">The sequence shown here is derived from an EMBL/GenBank/DDBJ whole genome shotgun (WGS) entry which is preliminary data.</text>
</comment>
<dbReference type="InterPro" id="IPR019775">
    <property type="entry name" value="WD40_repeat_CS"/>
</dbReference>
<dbReference type="SMART" id="SM00356">
    <property type="entry name" value="ZnF_C3H1"/>
    <property type="match status" value="2"/>
</dbReference>
<feature type="zinc finger region" description="C3H1-type" evidence="7">
    <location>
        <begin position="101"/>
        <end position="128"/>
    </location>
</feature>
<dbReference type="PROSITE" id="PS50103">
    <property type="entry name" value="ZF_C3H1"/>
    <property type="match status" value="2"/>
</dbReference>
<evidence type="ECO:0000256" key="7">
    <source>
        <dbReference type="PROSITE-ProRule" id="PRU00723"/>
    </source>
</evidence>
<feature type="zinc finger region" description="C3H1-type" evidence="7">
    <location>
        <begin position="19"/>
        <end position="45"/>
    </location>
</feature>
<evidence type="ECO:0000313" key="10">
    <source>
        <dbReference type="Proteomes" id="UP000289738"/>
    </source>
</evidence>
<keyword evidence="5 7" id="KW-0862">Zinc</keyword>
<protein>
    <recommendedName>
        <fullName evidence="8">C3H1-type domain-containing protein</fullName>
    </recommendedName>
</protein>
<evidence type="ECO:0000256" key="6">
    <source>
        <dbReference type="PROSITE-ProRule" id="PRU00221"/>
    </source>
</evidence>
<dbReference type="GO" id="GO:0008270">
    <property type="term" value="F:zinc ion binding"/>
    <property type="evidence" value="ECO:0007669"/>
    <property type="project" value="UniProtKB-KW"/>
</dbReference>
<keyword evidence="2 7" id="KW-0479">Metal-binding</keyword>
<dbReference type="InterPro" id="IPR036322">
    <property type="entry name" value="WD40_repeat_dom_sf"/>
</dbReference>
<feature type="repeat" description="WD" evidence="6">
    <location>
        <begin position="139"/>
        <end position="180"/>
    </location>
</feature>
<feature type="domain" description="C3H1-type" evidence="8">
    <location>
        <begin position="101"/>
        <end position="128"/>
    </location>
</feature>
<dbReference type="Proteomes" id="UP000289738">
    <property type="component" value="Chromosome B10"/>
</dbReference>
<dbReference type="PANTHER" id="PTHR44489">
    <property type="match status" value="1"/>
</dbReference>
<dbReference type="PROSITE" id="PS50082">
    <property type="entry name" value="WD_REPEATS_2"/>
    <property type="match status" value="3"/>
</dbReference>
<dbReference type="Pfam" id="PF00400">
    <property type="entry name" value="WD40"/>
    <property type="match status" value="3"/>
</dbReference>
<feature type="domain" description="C3H1-type" evidence="8">
    <location>
        <begin position="19"/>
        <end position="45"/>
    </location>
</feature>
<keyword evidence="10" id="KW-1185">Reference proteome</keyword>
<dbReference type="InterPro" id="IPR036855">
    <property type="entry name" value="Znf_CCCH_sf"/>
</dbReference>
<evidence type="ECO:0000256" key="3">
    <source>
        <dbReference type="ARBA" id="ARBA00022737"/>
    </source>
</evidence>
<evidence type="ECO:0000259" key="8">
    <source>
        <dbReference type="PROSITE" id="PS50103"/>
    </source>
</evidence>
<feature type="repeat" description="WD" evidence="6">
    <location>
        <begin position="303"/>
        <end position="332"/>
    </location>
</feature>
<keyword evidence="1 6" id="KW-0853">WD repeat</keyword>
<evidence type="ECO:0000256" key="2">
    <source>
        <dbReference type="ARBA" id="ARBA00022723"/>
    </source>
</evidence>
<dbReference type="PRINTS" id="PR00320">
    <property type="entry name" value="GPROTEINBRPT"/>
</dbReference>
<keyword evidence="3" id="KW-0677">Repeat</keyword>
<reference evidence="9 10" key="1">
    <citation type="submission" date="2019-01" db="EMBL/GenBank/DDBJ databases">
        <title>Sequencing of cultivated peanut Arachis hypogaea provides insights into genome evolution and oil improvement.</title>
        <authorList>
            <person name="Chen X."/>
        </authorList>
    </citation>
    <scope>NUCLEOTIDE SEQUENCE [LARGE SCALE GENOMIC DNA]</scope>
    <source>
        <strain evidence="10">cv. Fuhuasheng</strain>
        <tissue evidence="9">Leaves</tissue>
    </source>
</reference>
<dbReference type="EMBL" id="SDMP01000020">
    <property type="protein sequence ID" value="RYQ86464.1"/>
    <property type="molecule type" value="Genomic_DNA"/>
</dbReference>
<evidence type="ECO:0000256" key="5">
    <source>
        <dbReference type="ARBA" id="ARBA00022833"/>
    </source>
</evidence>
<dbReference type="PROSITE" id="PS00678">
    <property type="entry name" value="WD_REPEATS_1"/>
    <property type="match status" value="1"/>
</dbReference>
<dbReference type="InterPro" id="IPR020472">
    <property type="entry name" value="WD40_PAC1"/>
</dbReference>
<evidence type="ECO:0000256" key="4">
    <source>
        <dbReference type="ARBA" id="ARBA00022771"/>
    </source>
</evidence>
<dbReference type="InterPro" id="IPR001680">
    <property type="entry name" value="WD40_rpt"/>
</dbReference>
<dbReference type="InterPro" id="IPR000571">
    <property type="entry name" value="Znf_CCCH"/>
</dbReference>
<dbReference type="PANTHER" id="PTHR44489:SF14">
    <property type="entry name" value="ZINC FINGER CCCH DOMAIN-CONTAINING PROTEIN 59-RELATED"/>
    <property type="match status" value="1"/>
</dbReference>
<dbReference type="SMART" id="SM00320">
    <property type="entry name" value="WD40"/>
    <property type="match status" value="6"/>
</dbReference>
<dbReference type="AlphaFoldDB" id="A0A444X9W3"/>
<dbReference type="InterPro" id="IPR044715">
    <property type="entry name" value="WDR86-like"/>
</dbReference>
<keyword evidence="4 7" id="KW-0863">Zinc-finger</keyword>
<evidence type="ECO:0000313" key="9">
    <source>
        <dbReference type="EMBL" id="RYQ86464.1"/>
    </source>
</evidence>
<proteinExistence type="predicted"/>
<evidence type="ECO:0000256" key="1">
    <source>
        <dbReference type="ARBA" id="ARBA00022574"/>
    </source>
</evidence>
<dbReference type="Gene3D" id="2.130.10.10">
    <property type="entry name" value="YVTN repeat-like/Quinoprotein amine dehydrogenase"/>
    <property type="match status" value="2"/>
</dbReference>
<name>A0A444X9W3_ARAHY</name>
<feature type="repeat" description="WD" evidence="6">
    <location>
        <begin position="263"/>
        <end position="302"/>
    </location>
</feature>
<accession>A0A444X9W3</accession>
<dbReference type="PROSITE" id="PS50294">
    <property type="entry name" value="WD_REPEATS_REGION"/>
    <property type="match status" value="2"/>
</dbReference>
<dbReference type="SUPFAM" id="SSF50978">
    <property type="entry name" value="WD40 repeat-like"/>
    <property type="match status" value="1"/>
</dbReference>
<dbReference type="SUPFAM" id="SSF90229">
    <property type="entry name" value="CCCH zinc finger"/>
    <property type="match status" value="1"/>
</dbReference>
<dbReference type="STRING" id="3818.A0A444X9W3"/>
<organism evidence="9 10">
    <name type="scientific">Arachis hypogaea</name>
    <name type="common">Peanut</name>
    <dbReference type="NCBI Taxonomy" id="3818"/>
    <lineage>
        <taxon>Eukaryota</taxon>
        <taxon>Viridiplantae</taxon>
        <taxon>Streptophyta</taxon>
        <taxon>Embryophyta</taxon>
        <taxon>Tracheophyta</taxon>
        <taxon>Spermatophyta</taxon>
        <taxon>Magnoliopsida</taxon>
        <taxon>eudicotyledons</taxon>
        <taxon>Gunneridae</taxon>
        <taxon>Pentapetalae</taxon>
        <taxon>rosids</taxon>
        <taxon>fabids</taxon>
        <taxon>Fabales</taxon>
        <taxon>Fabaceae</taxon>
        <taxon>Papilionoideae</taxon>
        <taxon>50 kb inversion clade</taxon>
        <taxon>dalbergioids sensu lato</taxon>
        <taxon>Dalbergieae</taxon>
        <taxon>Pterocarpus clade</taxon>
        <taxon>Arachis</taxon>
    </lineage>
</organism>
<gene>
    <name evidence="9" type="ORF">Ahy_B10g106136</name>
</gene>